<keyword evidence="2" id="KW-0560">Oxidoreductase</keyword>
<dbReference type="AlphaFoldDB" id="A0A9J9UB67"/>
<proteinExistence type="predicted"/>
<feature type="domain" description="ABM" evidence="1">
    <location>
        <begin position="2"/>
        <end position="91"/>
    </location>
</feature>
<evidence type="ECO:0000259" key="1">
    <source>
        <dbReference type="PROSITE" id="PS51725"/>
    </source>
</evidence>
<dbReference type="Gene3D" id="3.30.70.100">
    <property type="match status" value="1"/>
</dbReference>
<gene>
    <name evidence="2" type="ordered locus">Dtpsy_2292</name>
</gene>
<protein>
    <submittedName>
        <fullName evidence="2">Antibiotic biosynthesis monooxygenase</fullName>
    </submittedName>
</protein>
<dbReference type="EMBL" id="CP001392">
    <property type="protein sequence ID" value="ACM33730.1"/>
    <property type="molecule type" value="Genomic_DNA"/>
</dbReference>
<keyword evidence="3" id="KW-1185">Reference proteome</keyword>
<dbReference type="GO" id="GO:0004497">
    <property type="term" value="F:monooxygenase activity"/>
    <property type="evidence" value="ECO:0007669"/>
    <property type="project" value="UniProtKB-KW"/>
</dbReference>
<dbReference type="RefSeq" id="WP_015913708.1">
    <property type="nucleotide sequence ID" value="NC_011992.1"/>
</dbReference>
<sequence length="99" mass="10705">MLLIVGTIRLPADGLAAALPAMRAMVQASRAEPGCIEYADAQDVLDAGLIHVHELWRSQDDLDRHFASAHIAQWRALWPALGIGGRDLRAYAVGAPRPV</sequence>
<dbReference type="SUPFAM" id="SSF54909">
    <property type="entry name" value="Dimeric alpha+beta barrel"/>
    <property type="match status" value="1"/>
</dbReference>
<accession>A0A9J9UB67</accession>
<evidence type="ECO:0000313" key="2">
    <source>
        <dbReference type="EMBL" id="ACM33730.1"/>
    </source>
</evidence>
<evidence type="ECO:0000313" key="3">
    <source>
        <dbReference type="Proteomes" id="UP000000450"/>
    </source>
</evidence>
<dbReference type="Proteomes" id="UP000000450">
    <property type="component" value="Chromosome"/>
</dbReference>
<reference evidence="2 3" key="1">
    <citation type="journal article" date="2010" name="J. Bacteriol.">
        <title>Completed genome sequence of the anaerobic iron-oxidizing bacterium Acidovorax ebreus strain TPSY.</title>
        <authorList>
            <person name="Byrne-Bailey K.G."/>
            <person name="Weber K.A."/>
            <person name="Chair A.H."/>
            <person name="Bose S."/>
            <person name="Knox T."/>
            <person name="Spanbauer T.L."/>
            <person name="Chertkov O."/>
            <person name="Coates J.D."/>
        </authorList>
    </citation>
    <scope>NUCLEOTIDE SEQUENCE [LARGE SCALE GENOMIC DNA]</scope>
    <source>
        <strain evidence="2 3">TPSY</strain>
    </source>
</reference>
<name>A0A9J9UB67_ACIET</name>
<dbReference type="InterPro" id="IPR007138">
    <property type="entry name" value="ABM_dom"/>
</dbReference>
<organism evidence="2 3">
    <name type="scientific">Acidovorax ebreus (strain TPSY)</name>
    <name type="common">Diaphorobacter sp. (strain TPSY)</name>
    <dbReference type="NCBI Taxonomy" id="535289"/>
    <lineage>
        <taxon>Bacteria</taxon>
        <taxon>Pseudomonadati</taxon>
        <taxon>Pseudomonadota</taxon>
        <taxon>Betaproteobacteria</taxon>
        <taxon>Burkholderiales</taxon>
        <taxon>Comamonadaceae</taxon>
        <taxon>Diaphorobacter</taxon>
    </lineage>
</organism>
<dbReference type="KEGG" id="dia:Dtpsy_2292"/>
<dbReference type="InterPro" id="IPR011008">
    <property type="entry name" value="Dimeric_a/b-barrel"/>
</dbReference>
<dbReference type="Pfam" id="PF03992">
    <property type="entry name" value="ABM"/>
    <property type="match status" value="1"/>
</dbReference>
<keyword evidence="2" id="KW-0503">Monooxygenase</keyword>
<dbReference type="PROSITE" id="PS51725">
    <property type="entry name" value="ABM"/>
    <property type="match status" value="1"/>
</dbReference>